<proteinExistence type="predicted"/>
<accession>A0A8K0RY77</accession>
<dbReference type="EMBL" id="JAGPXF010000004">
    <property type="protein sequence ID" value="KAH7245500.1"/>
    <property type="molecule type" value="Genomic_DNA"/>
</dbReference>
<name>A0A8K0RY77_9HYPO</name>
<evidence type="ECO:0000313" key="3">
    <source>
        <dbReference type="Proteomes" id="UP000813427"/>
    </source>
</evidence>
<dbReference type="Proteomes" id="UP000813427">
    <property type="component" value="Unassembled WGS sequence"/>
</dbReference>
<gene>
    <name evidence="2" type="ORF">BKA59DRAFT_475881</name>
</gene>
<evidence type="ECO:0000313" key="2">
    <source>
        <dbReference type="EMBL" id="KAH7245500.1"/>
    </source>
</evidence>
<reference evidence="2" key="1">
    <citation type="journal article" date="2021" name="Nat. Commun.">
        <title>Genetic determinants of endophytism in the Arabidopsis root mycobiome.</title>
        <authorList>
            <person name="Mesny F."/>
            <person name="Miyauchi S."/>
            <person name="Thiergart T."/>
            <person name="Pickel B."/>
            <person name="Atanasova L."/>
            <person name="Karlsson M."/>
            <person name="Huettel B."/>
            <person name="Barry K.W."/>
            <person name="Haridas S."/>
            <person name="Chen C."/>
            <person name="Bauer D."/>
            <person name="Andreopoulos W."/>
            <person name="Pangilinan J."/>
            <person name="LaButti K."/>
            <person name="Riley R."/>
            <person name="Lipzen A."/>
            <person name="Clum A."/>
            <person name="Drula E."/>
            <person name="Henrissat B."/>
            <person name="Kohler A."/>
            <person name="Grigoriev I.V."/>
            <person name="Martin F.M."/>
            <person name="Hacquard S."/>
        </authorList>
    </citation>
    <scope>NUCLEOTIDE SEQUENCE</scope>
    <source>
        <strain evidence="2">MPI-SDFR-AT-0068</strain>
    </source>
</reference>
<keyword evidence="1" id="KW-0732">Signal</keyword>
<organism evidence="2 3">
    <name type="scientific">Fusarium tricinctum</name>
    <dbReference type="NCBI Taxonomy" id="61284"/>
    <lineage>
        <taxon>Eukaryota</taxon>
        <taxon>Fungi</taxon>
        <taxon>Dikarya</taxon>
        <taxon>Ascomycota</taxon>
        <taxon>Pezizomycotina</taxon>
        <taxon>Sordariomycetes</taxon>
        <taxon>Hypocreomycetidae</taxon>
        <taxon>Hypocreales</taxon>
        <taxon>Nectriaceae</taxon>
        <taxon>Fusarium</taxon>
        <taxon>Fusarium tricinctum species complex</taxon>
    </lineage>
</organism>
<feature type="chain" id="PRO_5035450393" description="Secreted protein" evidence="1">
    <location>
        <begin position="17"/>
        <end position="94"/>
    </location>
</feature>
<comment type="caution">
    <text evidence="2">The sequence shown here is derived from an EMBL/GenBank/DDBJ whole genome shotgun (WGS) entry which is preliminary data.</text>
</comment>
<evidence type="ECO:0000256" key="1">
    <source>
        <dbReference type="SAM" id="SignalP"/>
    </source>
</evidence>
<sequence>MMLMFCCSMVWHWAYICLFHRHGYVLLNPFHLQRKLTSTRNSMYGAPKCKLPRRSVQVLSRFVDQNESSASSVFMNKLFRRARRRSGDVLEVIP</sequence>
<keyword evidence="3" id="KW-1185">Reference proteome</keyword>
<feature type="signal peptide" evidence="1">
    <location>
        <begin position="1"/>
        <end position="16"/>
    </location>
</feature>
<evidence type="ECO:0008006" key="4">
    <source>
        <dbReference type="Google" id="ProtNLM"/>
    </source>
</evidence>
<feature type="non-terminal residue" evidence="2">
    <location>
        <position position="94"/>
    </location>
</feature>
<protein>
    <recommendedName>
        <fullName evidence="4">Secreted protein</fullName>
    </recommendedName>
</protein>
<dbReference type="AlphaFoldDB" id="A0A8K0RY77"/>